<evidence type="ECO:0000256" key="1">
    <source>
        <dbReference type="SAM" id="MobiDB-lite"/>
    </source>
</evidence>
<comment type="caution">
    <text evidence="3">The sequence shown here is derived from an EMBL/GenBank/DDBJ whole genome shotgun (WGS) entry which is preliminary data.</text>
</comment>
<evidence type="ECO:0000259" key="2">
    <source>
        <dbReference type="Pfam" id="PF00078"/>
    </source>
</evidence>
<dbReference type="Gene3D" id="3.60.10.10">
    <property type="entry name" value="Endonuclease/exonuclease/phosphatase"/>
    <property type="match status" value="1"/>
</dbReference>
<dbReference type="InterPro" id="IPR000477">
    <property type="entry name" value="RT_dom"/>
</dbReference>
<dbReference type="Pfam" id="PF00078">
    <property type="entry name" value="RVT_1"/>
    <property type="match status" value="1"/>
</dbReference>
<reference evidence="3" key="1">
    <citation type="submission" date="2022-11" db="EMBL/GenBank/DDBJ databases">
        <title>Chromosome-level genome of Pogonophryne albipinna.</title>
        <authorList>
            <person name="Jo E."/>
        </authorList>
    </citation>
    <scope>NUCLEOTIDE SEQUENCE</scope>
    <source>
        <strain evidence="3">SGF0006</strain>
        <tissue evidence="3">Muscle</tissue>
    </source>
</reference>
<dbReference type="EMBL" id="JAPTMU010000008">
    <property type="protein sequence ID" value="KAJ4939860.1"/>
    <property type="molecule type" value="Genomic_DNA"/>
</dbReference>
<dbReference type="PANTHER" id="PTHR47027:SF27">
    <property type="entry name" value="REVERSE TRANSCRIPTASE DOMAIN-CONTAINING PROTEIN"/>
    <property type="match status" value="1"/>
</dbReference>
<dbReference type="CDD" id="cd01650">
    <property type="entry name" value="RT_nLTR_like"/>
    <property type="match status" value="1"/>
</dbReference>
<dbReference type="SUPFAM" id="SSF56219">
    <property type="entry name" value="DNase I-like"/>
    <property type="match status" value="1"/>
</dbReference>
<gene>
    <name evidence="3" type="ORF">JOQ06_029296</name>
</gene>
<feature type="domain" description="Reverse transcriptase" evidence="2">
    <location>
        <begin position="272"/>
        <end position="500"/>
    </location>
</feature>
<dbReference type="Proteomes" id="UP001219934">
    <property type="component" value="Unassembled WGS sequence"/>
</dbReference>
<protein>
    <recommendedName>
        <fullName evidence="2">Reverse transcriptase domain-containing protein</fullName>
    </recommendedName>
</protein>
<dbReference type="InterPro" id="IPR036691">
    <property type="entry name" value="Endo/exonu/phosph_ase_sf"/>
</dbReference>
<sequence length="596" mass="66501">MKNKVIPNPILPTAGVRRKFAADGGFGPPSGGQHDDRTPNQQGRVLSDHSTLSNALMRCRRPFVMGTFNACTVREEARLVELAHCAEERGVEILGIQDHRRVHTDVRIVYRRVERCTFITASAWRNEAQAATGGVGLMLGPLARKALRRVYHHTDRILIAEFSGNPVTTVIVVYSPTNVAPPEEVEKFYEDLARAVRDVPAHNFLAILGDFNARLGPEDAPYPYHDSTNRNGAYLTALLMEHELLAANTIFRKRTGKRWTFQDRATAGDPSKPDKYRGISLTCITANVYNRMILNRIRRAIDPHLRQNQNGFREGRTTVAQILALRRMIEEVKKDNLTAVLCFIDFKNIFDSIHRSTMVKILEAYGVPPNLLRAIETMYAGTRAKVVTPDGNSEEFDILARVMQGDTLAPFLFIIVLDYALSKAISGREQDLGFTLTPRSAGQAQELLNRVELECAKVGLRLNAKKTEVITYNILPEHPPLTTTEGTVLKEVKDFKYLGSGVNTTEQDLKDFDRRHLHRPFSSPKARSMMLRALAWQPLKRLCTLPCSGSRYGVTMVIGWGLDPNVAPVNGIHKGTECRAVGSPARPPPALDLQAA</sequence>
<keyword evidence="4" id="KW-1185">Reference proteome</keyword>
<dbReference type="InterPro" id="IPR043502">
    <property type="entry name" value="DNA/RNA_pol_sf"/>
</dbReference>
<dbReference type="AlphaFoldDB" id="A0AAD6B863"/>
<dbReference type="SUPFAM" id="SSF56672">
    <property type="entry name" value="DNA/RNA polymerases"/>
    <property type="match status" value="1"/>
</dbReference>
<evidence type="ECO:0000313" key="3">
    <source>
        <dbReference type="EMBL" id="KAJ4939860.1"/>
    </source>
</evidence>
<proteinExistence type="predicted"/>
<accession>A0AAD6B863</accession>
<feature type="region of interest" description="Disordered" evidence="1">
    <location>
        <begin position="21"/>
        <end position="42"/>
    </location>
</feature>
<dbReference type="PANTHER" id="PTHR47027">
    <property type="entry name" value="REVERSE TRANSCRIPTASE DOMAIN-CONTAINING PROTEIN"/>
    <property type="match status" value="1"/>
</dbReference>
<dbReference type="CDD" id="cd09076">
    <property type="entry name" value="L1-EN"/>
    <property type="match status" value="1"/>
</dbReference>
<evidence type="ECO:0000313" key="4">
    <source>
        <dbReference type="Proteomes" id="UP001219934"/>
    </source>
</evidence>
<name>A0AAD6B863_9TELE</name>
<organism evidence="3 4">
    <name type="scientific">Pogonophryne albipinna</name>
    <dbReference type="NCBI Taxonomy" id="1090488"/>
    <lineage>
        <taxon>Eukaryota</taxon>
        <taxon>Metazoa</taxon>
        <taxon>Chordata</taxon>
        <taxon>Craniata</taxon>
        <taxon>Vertebrata</taxon>
        <taxon>Euteleostomi</taxon>
        <taxon>Actinopterygii</taxon>
        <taxon>Neopterygii</taxon>
        <taxon>Teleostei</taxon>
        <taxon>Neoteleostei</taxon>
        <taxon>Acanthomorphata</taxon>
        <taxon>Eupercaria</taxon>
        <taxon>Perciformes</taxon>
        <taxon>Notothenioidei</taxon>
        <taxon>Pogonophryne</taxon>
    </lineage>
</organism>